<reference evidence="4" key="1">
    <citation type="submission" date="2017-05" db="EMBL/GenBank/DDBJ databases">
        <title>The Genome Sequence of Enterococcus sp. 9E7_DIV0242.</title>
        <authorList>
            <consortium name="The Broad Institute Genomics Platform"/>
            <consortium name="The Broad Institute Genomic Center for Infectious Diseases"/>
            <person name="Earl A."/>
            <person name="Manson A."/>
            <person name="Schwartman J."/>
            <person name="Gilmore M."/>
            <person name="Abouelleil A."/>
            <person name="Cao P."/>
            <person name="Chapman S."/>
            <person name="Cusick C."/>
            <person name="Shea T."/>
            <person name="Young S."/>
            <person name="Neafsey D."/>
            <person name="Nusbaum C."/>
            <person name="Birren B."/>
        </authorList>
    </citation>
    <scope>NUCLEOTIDE SEQUENCE [LARGE SCALE GENOMIC DNA]</scope>
    <source>
        <strain evidence="4">9E7_DIV0242</strain>
    </source>
</reference>
<name>A0A242K4V4_9ENTE</name>
<dbReference type="SMART" id="SM00855">
    <property type="entry name" value="PGAM"/>
    <property type="match status" value="1"/>
</dbReference>
<evidence type="ECO:0000313" key="4">
    <source>
        <dbReference type="EMBL" id="OTP14558.1"/>
    </source>
</evidence>
<dbReference type="InterPro" id="IPR013078">
    <property type="entry name" value="His_Pase_superF_clade-1"/>
</dbReference>
<accession>A0A242K4V4</accession>
<dbReference type="AlphaFoldDB" id="A0A242K4V4"/>
<reference evidence="5" key="2">
    <citation type="submission" date="2017-05" db="EMBL/GenBank/DDBJ databases">
        <authorList>
            <consortium name="The Broad Institute Genomics Platform"/>
            <consortium name="The Broad Institute Genomic Center for Infectious Diseases"/>
            <person name="Earl A."/>
            <person name="Manson A."/>
            <person name="Schwartman J."/>
            <person name="Gilmore M."/>
            <person name="Abouelleil A."/>
            <person name="Cao P."/>
            <person name="Chapman S."/>
            <person name="Cusick C."/>
            <person name="Shea T."/>
            <person name="Young S."/>
            <person name="Neafsey D."/>
            <person name="Nusbaum C."/>
            <person name="Birren B."/>
        </authorList>
    </citation>
    <scope>NUCLEOTIDE SEQUENCE</scope>
    <source>
        <strain evidence="5">9E7_DIV0242</strain>
    </source>
</reference>
<evidence type="ECO:0000256" key="3">
    <source>
        <dbReference type="PIRSR" id="PIRSR613078-2"/>
    </source>
</evidence>
<dbReference type="EMBL" id="CP147247">
    <property type="protein sequence ID" value="WYJ90411.1"/>
    <property type="molecule type" value="Genomic_DNA"/>
</dbReference>
<feature type="binding site" evidence="3">
    <location>
        <position position="82"/>
    </location>
    <ligand>
        <name>substrate</name>
    </ligand>
</feature>
<protein>
    <recommendedName>
        <fullName evidence="7">Phosphoglycerate mutase</fullName>
    </recommendedName>
</protein>
<dbReference type="GO" id="GO:0043456">
    <property type="term" value="P:regulation of pentose-phosphate shunt"/>
    <property type="evidence" value="ECO:0007669"/>
    <property type="project" value="TreeGrafter"/>
</dbReference>
<dbReference type="InterPro" id="IPR029033">
    <property type="entry name" value="His_PPase_superfam"/>
</dbReference>
<gene>
    <name evidence="5" type="ORF">A5888_002168</name>
    <name evidence="4" type="ORF">A5888_002659</name>
</gene>
<dbReference type="PANTHER" id="PTHR46517:SF1">
    <property type="entry name" value="FRUCTOSE-2,6-BISPHOSPHATASE TIGAR"/>
    <property type="match status" value="1"/>
</dbReference>
<evidence type="ECO:0000256" key="1">
    <source>
        <dbReference type="ARBA" id="ARBA00022801"/>
    </source>
</evidence>
<dbReference type="GO" id="GO:0005829">
    <property type="term" value="C:cytosol"/>
    <property type="evidence" value="ECO:0007669"/>
    <property type="project" value="TreeGrafter"/>
</dbReference>
<evidence type="ECO:0000256" key="2">
    <source>
        <dbReference type="PIRSR" id="PIRSR613078-1"/>
    </source>
</evidence>
<dbReference type="Pfam" id="PF00300">
    <property type="entry name" value="His_Phos_1"/>
    <property type="match status" value="1"/>
</dbReference>
<dbReference type="PANTHER" id="PTHR46517">
    <property type="entry name" value="FRUCTOSE-2,6-BISPHOSPHATASE TIGAR"/>
    <property type="match status" value="1"/>
</dbReference>
<keyword evidence="1" id="KW-0378">Hydrolase</keyword>
<dbReference type="EMBL" id="NGMM01000004">
    <property type="protein sequence ID" value="OTP14558.1"/>
    <property type="molecule type" value="Genomic_DNA"/>
</dbReference>
<reference evidence="5" key="3">
    <citation type="submission" date="2024-03" db="EMBL/GenBank/DDBJ databases">
        <title>The Genome Sequence of Enterococcus sp. DIV0242b.</title>
        <authorList>
            <consortium name="The Broad Institute Genomics Platform"/>
            <consortium name="The Broad Institute Microbial Omics Core"/>
            <consortium name="The Broad Institute Genomic Center for Infectious Diseases"/>
            <person name="Earl A."/>
            <person name="Manson A."/>
            <person name="Gilmore M."/>
            <person name="Schwartman J."/>
            <person name="Shea T."/>
            <person name="Abouelleil A."/>
            <person name="Cao P."/>
            <person name="Chapman S."/>
            <person name="Cusick C."/>
            <person name="Young S."/>
            <person name="Neafsey D."/>
            <person name="Nusbaum C."/>
            <person name="Birren B."/>
        </authorList>
    </citation>
    <scope>NUCLEOTIDE SEQUENCE</scope>
    <source>
        <strain evidence="5">9E7_DIV0242</strain>
    </source>
</reference>
<organism evidence="4">
    <name type="scientific">Candidatus Enterococcus clewellii</name>
    <dbReference type="NCBI Taxonomy" id="1834193"/>
    <lineage>
        <taxon>Bacteria</taxon>
        <taxon>Bacillati</taxon>
        <taxon>Bacillota</taxon>
        <taxon>Bacilli</taxon>
        <taxon>Lactobacillales</taxon>
        <taxon>Enterococcaceae</taxon>
        <taxon>Enterococcus</taxon>
    </lineage>
</organism>
<dbReference type="GO" id="GO:0045820">
    <property type="term" value="P:negative regulation of glycolytic process"/>
    <property type="evidence" value="ECO:0007669"/>
    <property type="project" value="TreeGrafter"/>
</dbReference>
<feature type="binding site" evidence="3">
    <location>
        <begin position="31"/>
        <end position="38"/>
    </location>
    <ligand>
        <name>substrate</name>
    </ligand>
</feature>
<dbReference type="InterPro" id="IPR051695">
    <property type="entry name" value="Phosphoglycerate_Mutase"/>
</dbReference>
<dbReference type="CDD" id="cd07067">
    <property type="entry name" value="HP_PGM_like"/>
    <property type="match status" value="1"/>
</dbReference>
<evidence type="ECO:0000313" key="6">
    <source>
        <dbReference type="Proteomes" id="UP000195141"/>
    </source>
</evidence>
<dbReference type="SUPFAM" id="SSF53254">
    <property type="entry name" value="Phosphoglycerate mutase-like"/>
    <property type="match status" value="1"/>
</dbReference>
<evidence type="ECO:0008006" key="7">
    <source>
        <dbReference type="Google" id="ProtNLM"/>
    </source>
</evidence>
<evidence type="ECO:0000313" key="5">
    <source>
        <dbReference type="EMBL" id="WYJ90411.1"/>
    </source>
</evidence>
<proteinExistence type="predicted"/>
<dbReference type="Gene3D" id="3.40.50.1240">
    <property type="entry name" value="Phosphoglycerate mutase-like"/>
    <property type="match status" value="1"/>
</dbReference>
<dbReference type="GO" id="GO:0004331">
    <property type="term" value="F:fructose-2,6-bisphosphate 2-phosphatase activity"/>
    <property type="evidence" value="ECO:0007669"/>
    <property type="project" value="TreeGrafter"/>
</dbReference>
<keyword evidence="6" id="KW-1185">Reference proteome</keyword>
<sequence>MNKTDKKITAIIEENERAGGERIMVTFYFVRHGKTELNVLNCFQGSGIDSPLLPEGIEQAGQLGRHLSQVAFEAVAVSTQKRAMDTATFILAENLHLDGLSVSYHDGLREIGFGEKEGIVVDLDNEQTQLLRTRPDLYDPTEFSGETYDELVARSIPVIDRLAEEHPKGNVLVVAHGVLLIVLINYLTGKEKKDWRQNSPLENTSLTVLNKHADSWELERFNDISYQ</sequence>
<dbReference type="Proteomes" id="UP000195141">
    <property type="component" value="Chromosome"/>
</dbReference>
<feature type="active site" description="Tele-phosphohistidine intermediate" evidence="2">
    <location>
        <position position="32"/>
    </location>
</feature>
<feature type="active site" description="Proton donor/acceptor" evidence="2">
    <location>
        <position position="110"/>
    </location>
</feature>